<keyword evidence="3" id="KW-0254">Endocytosis</keyword>
<comment type="caution">
    <text evidence="16">The sequence shown here is derived from an EMBL/GenBank/DDBJ whole genome shotgun (WGS) entry which is preliminary data.</text>
</comment>
<feature type="region of interest" description="Disordered" evidence="13">
    <location>
        <begin position="973"/>
        <end position="1015"/>
    </location>
</feature>
<dbReference type="InterPro" id="IPR036055">
    <property type="entry name" value="LDL_receptor-like_sf"/>
</dbReference>
<keyword evidence="2" id="KW-0245">EGF-like domain</keyword>
<dbReference type="SUPFAM" id="SSF57424">
    <property type="entry name" value="LDL receptor-like module"/>
    <property type="match status" value="4"/>
</dbReference>
<dbReference type="SMART" id="SM00192">
    <property type="entry name" value="LDLa"/>
    <property type="match status" value="4"/>
</dbReference>
<keyword evidence="11" id="KW-0325">Glycoprotein</keyword>
<dbReference type="Gene3D" id="4.10.400.10">
    <property type="entry name" value="Low-density Lipoprotein Receptor"/>
    <property type="match status" value="4"/>
</dbReference>
<evidence type="ECO:0000256" key="5">
    <source>
        <dbReference type="ARBA" id="ARBA00022737"/>
    </source>
</evidence>
<gene>
    <name evidence="16" type="primary">LRP1</name>
    <name evidence="16" type="ORF">DERF_001612</name>
    <name evidence="15" type="ORF">HUG17_4708</name>
</gene>
<feature type="signal peptide" evidence="14">
    <location>
        <begin position="1"/>
        <end position="25"/>
    </location>
</feature>
<evidence type="ECO:0000313" key="17">
    <source>
        <dbReference type="Proteomes" id="UP000790347"/>
    </source>
</evidence>
<keyword evidence="4" id="KW-0812">Transmembrane</keyword>
<dbReference type="EMBL" id="ASGP02000001">
    <property type="protein sequence ID" value="KAH9527605.1"/>
    <property type="molecule type" value="Genomic_DNA"/>
</dbReference>
<accession>A0A922LD18</accession>
<evidence type="ECO:0000256" key="6">
    <source>
        <dbReference type="ARBA" id="ARBA00022837"/>
    </source>
</evidence>
<evidence type="ECO:0000256" key="9">
    <source>
        <dbReference type="ARBA" id="ARBA00023157"/>
    </source>
</evidence>
<organism evidence="16 17">
    <name type="scientific">Dermatophagoides farinae</name>
    <name type="common">American house dust mite</name>
    <dbReference type="NCBI Taxonomy" id="6954"/>
    <lineage>
        <taxon>Eukaryota</taxon>
        <taxon>Metazoa</taxon>
        <taxon>Ecdysozoa</taxon>
        <taxon>Arthropoda</taxon>
        <taxon>Chelicerata</taxon>
        <taxon>Arachnida</taxon>
        <taxon>Acari</taxon>
        <taxon>Acariformes</taxon>
        <taxon>Sarcoptiformes</taxon>
        <taxon>Astigmata</taxon>
        <taxon>Psoroptidia</taxon>
        <taxon>Analgoidea</taxon>
        <taxon>Pyroglyphidae</taxon>
        <taxon>Dermatophagoidinae</taxon>
        <taxon>Dermatophagoides</taxon>
    </lineage>
</organism>
<comment type="subcellular location">
    <subcellularLocation>
        <location evidence="1">Membrane</location>
        <topology evidence="1">Single-pass membrane protein</topology>
    </subcellularLocation>
</comment>
<dbReference type="GO" id="GO:0005041">
    <property type="term" value="F:low-density lipoprotein particle receptor activity"/>
    <property type="evidence" value="ECO:0007669"/>
    <property type="project" value="TreeGrafter"/>
</dbReference>
<dbReference type="SUPFAM" id="SSF63825">
    <property type="entry name" value="YWTD domain"/>
    <property type="match status" value="2"/>
</dbReference>
<dbReference type="PANTHER" id="PTHR22722:SF5">
    <property type="entry name" value="LOW-DENSITY LIPOPROTEIN RECEPTOR-RELATED PROTEIN 1B"/>
    <property type="match status" value="1"/>
</dbReference>
<reference evidence="16" key="4">
    <citation type="journal article" date="2022" name="Res Sq">
        <title>Comparative Genomics Reveals Insights into the Divergent Evolution of Astigmatic Mites and Household Pest Adaptations.</title>
        <authorList>
            <person name="Xiong Q."/>
            <person name="Wan A.T.-Y."/>
            <person name="Liu X.-Y."/>
            <person name="Fung C.S.-H."/>
            <person name="Xiao X."/>
            <person name="Malainual N."/>
            <person name="Hou J."/>
            <person name="Wang L."/>
            <person name="Wang M."/>
            <person name="Yang K."/>
            <person name="Cui Y."/>
            <person name="Leung E."/>
            <person name="Nong W."/>
            <person name="Shin S.-K."/>
            <person name="Au S."/>
            <person name="Jeong K.Y."/>
            <person name="Chew F.T."/>
            <person name="Hui J."/>
            <person name="Leung T.F."/>
            <person name="Tungtrongchitr A."/>
            <person name="Zhong N."/>
            <person name="Liu Z."/>
            <person name="Tsui S."/>
        </authorList>
    </citation>
    <scope>NUCLEOTIDE SEQUENCE</scope>
    <source>
        <strain evidence="16">Derf</strain>
        <tissue evidence="16">Whole organism</tissue>
    </source>
</reference>
<dbReference type="SMART" id="SM00135">
    <property type="entry name" value="LY"/>
    <property type="match status" value="3"/>
</dbReference>
<sequence>MDHTKWNIQLLITIHLLTVFMLSTASTIEYGLHTENGSFSCDSHNEYQCLTSFECIPKSWRCDQIVDCRDGSDEWLQSDFNLFDEDVVLDDQVFKSYEGLILANDHSDTNHHNDDDGSQSGQSAATITITDEWCQPCGGYDHHGRDEEIFQCQRSGECIPRGWMCDGQPDCGKYSNHNGGQDESDESDDVCYGKINERRLKLLNSNDFQWKWNRTKSLSIVHFNQTHIRQIALEYWSHNSTIKRTPLIHYGEHTTTTGWPIRGPDFCWIERQSIDCLRFGSSSEPSRLLLPTYVDANQIDRIAHDWQRNSWYLLDRTNELLYQCDISKCIVRVDHRILSRPLDLQYDSNKGFVFISRQGDRVQRPSQLLSPAIIRFQINNNDGDDRYKQMKRIVSISIVEPKYLALDHVKQRLYWIDTKLDLLQSVDYDGNKRYRFKIEHTGSIMSSGRYTMESWLQMASMAMIANDNSLYLLSRNETSKKTIHQKITPTNASNIKIPLKSNSTTPMKNTIITLTLTLITMDENDGQMMIMRQSDQSVYGDMMMIYSTLISTTQKQKNQNVTELMISNNDQNFKAHYDPVLIYSRSQPGLIQFRQIAYARKSNEQGNNDNTTINASPITFSRSPTTFDIDPFDNNIYYLDDFKTNLLYEDLSQRITQSLSSIEEISHMNRTKRIDLKFFTPTTTNHPIQIETISFDWCNYNVYLLESSAISVINFVAESERQVWRKILINNLIEPRALVLDSKRGLMFFTATIMTDNKERDDDTMITTLYPYAIRKANMDGTQVTIFGEHLDRSTSYVSSLAIDIDQALLYWTDTGEKTINRMNYLTENMPRRERIWQSSRINIANSLVYFNNTLFWIEIQHGSIQQFDLKTNLSHFIHEERGPLFQLKVWLPKHNDTRSEVCLGGRIGKRKHSCQQLTLRTSGNRHSICACDDHYESVDNGNCRQLSVEQLSKKFCTASQVYLSRGRRCVQEKQENSIRKPKSHRSRPVGPVEGEPTKDDSDDGDASDEHGTEKKQCHEKEFQCDNGQRCIPYHWLCDGHKDCHDQTDERTICQAISPPDFHCPDGYFQCRKRPLCIPQEWRCDHRSDCGDDDHSDEQNCNHH</sequence>
<feature type="chain" id="PRO_5038277052" evidence="14">
    <location>
        <begin position="26"/>
        <end position="1104"/>
    </location>
</feature>
<reference evidence="15" key="3">
    <citation type="journal article" date="2021" name="World Allergy Organ. J.">
        <title>Chromosome-level assembly of Dermatophagoides farinae genome and transcriptome reveals two novel allergens Der f 37 and Der f 39.</title>
        <authorList>
            <person name="Chen J."/>
            <person name="Cai Z."/>
            <person name="Fan D."/>
            <person name="Hu J."/>
            <person name="Hou Y."/>
            <person name="He Y."/>
            <person name="Zhang Z."/>
            <person name="Zhao Z."/>
            <person name="Gao P."/>
            <person name="Hu W."/>
            <person name="Sun J."/>
            <person name="Li J."/>
            <person name="Ji K."/>
        </authorList>
    </citation>
    <scope>NUCLEOTIDE SEQUENCE</scope>
    <source>
        <strain evidence="15">JKM2019</strain>
    </source>
</reference>
<evidence type="ECO:0000256" key="11">
    <source>
        <dbReference type="ARBA" id="ARBA00023180"/>
    </source>
</evidence>
<keyword evidence="5" id="KW-0677">Repeat</keyword>
<evidence type="ECO:0000256" key="2">
    <source>
        <dbReference type="ARBA" id="ARBA00022536"/>
    </source>
</evidence>
<dbReference type="AlphaFoldDB" id="A0A922LD18"/>
<evidence type="ECO:0000256" key="14">
    <source>
        <dbReference type="SAM" id="SignalP"/>
    </source>
</evidence>
<dbReference type="InterPro" id="IPR011042">
    <property type="entry name" value="6-blade_b-propeller_TolB-like"/>
</dbReference>
<dbReference type="EMBL" id="SDOV01000004">
    <property type="protein sequence ID" value="KAH7641663.1"/>
    <property type="molecule type" value="Genomic_DNA"/>
</dbReference>
<dbReference type="Gene3D" id="2.120.10.30">
    <property type="entry name" value="TolB, C-terminal domain"/>
    <property type="match status" value="2"/>
</dbReference>
<evidence type="ECO:0000256" key="8">
    <source>
        <dbReference type="ARBA" id="ARBA00023136"/>
    </source>
</evidence>
<keyword evidence="8" id="KW-0472">Membrane</keyword>
<dbReference type="PROSITE" id="PS01209">
    <property type="entry name" value="LDLRA_1"/>
    <property type="match status" value="1"/>
</dbReference>
<dbReference type="Pfam" id="PF00057">
    <property type="entry name" value="Ldl_recept_a"/>
    <property type="match status" value="3"/>
</dbReference>
<keyword evidence="9" id="KW-1015">Disulfide bond</keyword>
<evidence type="ECO:0000313" key="15">
    <source>
        <dbReference type="EMBL" id="KAH7641663.1"/>
    </source>
</evidence>
<evidence type="ECO:0000256" key="12">
    <source>
        <dbReference type="PROSITE-ProRule" id="PRU00124"/>
    </source>
</evidence>
<dbReference type="PRINTS" id="PR00261">
    <property type="entry name" value="LDLRECEPTOR"/>
</dbReference>
<keyword evidence="10" id="KW-0675">Receptor</keyword>
<keyword evidence="14" id="KW-0732">Signal</keyword>
<dbReference type="Proteomes" id="UP000828236">
    <property type="component" value="Unassembled WGS sequence"/>
</dbReference>
<dbReference type="GO" id="GO:0043235">
    <property type="term" value="C:receptor complex"/>
    <property type="evidence" value="ECO:0007669"/>
    <property type="project" value="TreeGrafter"/>
</dbReference>
<evidence type="ECO:0000313" key="16">
    <source>
        <dbReference type="EMBL" id="KAH9527605.1"/>
    </source>
</evidence>
<dbReference type="CDD" id="cd00112">
    <property type="entry name" value="LDLa"/>
    <property type="match status" value="4"/>
</dbReference>
<dbReference type="InterPro" id="IPR023415">
    <property type="entry name" value="LDLR_class-A_CS"/>
</dbReference>
<evidence type="ECO:0000256" key="4">
    <source>
        <dbReference type="ARBA" id="ARBA00022692"/>
    </source>
</evidence>
<dbReference type="Proteomes" id="UP000790347">
    <property type="component" value="Unassembled WGS sequence"/>
</dbReference>
<keyword evidence="17" id="KW-1185">Reference proteome</keyword>
<evidence type="ECO:0000256" key="13">
    <source>
        <dbReference type="SAM" id="MobiDB-lite"/>
    </source>
</evidence>
<dbReference type="PANTHER" id="PTHR22722">
    <property type="entry name" value="LOW-DENSITY LIPOPROTEIN RECEPTOR-RELATED PROTEIN 2-RELATED"/>
    <property type="match status" value="1"/>
</dbReference>
<dbReference type="GO" id="GO:0005886">
    <property type="term" value="C:plasma membrane"/>
    <property type="evidence" value="ECO:0007669"/>
    <property type="project" value="TreeGrafter"/>
</dbReference>
<reference evidence="15" key="2">
    <citation type="submission" date="2020-06" db="EMBL/GenBank/DDBJ databases">
        <authorList>
            <person name="Ji K."/>
            <person name="Li J."/>
        </authorList>
    </citation>
    <scope>NUCLEOTIDE SEQUENCE</scope>
    <source>
        <strain evidence="15">JKM2019</strain>
        <tissue evidence="15">Whole body</tissue>
    </source>
</reference>
<reference evidence="16" key="1">
    <citation type="submission" date="2013-05" db="EMBL/GenBank/DDBJ databases">
        <authorList>
            <person name="Yim A.K.Y."/>
            <person name="Chan T.F."/>
            <person name="Ji K.M."/>
            <person name="Liu X.Y."/>
            <person name="Zhou J.W."/>
            <person name="Li R.Q."/>
            <person name="Yang K.Y."/>
            <person name="Li J."/>
            <person name="Li M."/>
            <person name="Law P.T.W."/>
            <person name="Wu Y.L."/>
            <person name="Cai Z.L."/>
            <person name="Qin H."/>
            <person name="Bao Y."/>
            <person name="Leung R.K.K."/>
            <person name="Ng P.K.S."/>
            <person name="Zou J."/>
            <person name="Zhong X.J."/>
            <person name="Ran P.X."/>
            <person name="Zhong N.S."/>
            <person name="Liu Z.G."/>
            <person name="Tsui S.K.W."/>
        </authorList>
    </citation>
    <scope>NUCLEOTIDE SEQUENCE</scope>
    <source>
        <strain evidence="16">Derf</strain>
        <tissue evidence="16">Whole organism</tissue>
    </source>
</reference>
<keyword evidence="7" id="KW-1133">Transmembrane helix</keyword>
<dbReference type="GO" id="GO:0006897">
    <property type="term" value="P:endocytosis"/>
    <property type="evidence" value="ECO:0007669"/>
    <property type="project" value="UniProtKB-KW"/>
</dbReference>
<proteinExistence type="predicted"/>
<keyword evidence="6" id="KW-0106">Calcium</keyword>
<protein>
    <submittedName>
        <fullName evidence="16">Exosome complex protein</fullName>
    </submittedName>
</protein>
<dbReference type="InterPro" id="IPR051221">
    <property type="entry name" value="LDLR-related"/>
</dbReference>
<evidence type="ECO:0000256" key="3">
    <source>
        <dbReference type="ARBA" id="ARBA00022583"/>
    </source>
</evidence>
<evidence type="ECO:0000256" key="10">
    <source>
        <dbReference type="ARBA" id="ARBA00023170"/>
    </source>
</evidence>
<dbReference type="PROSITE" id="PS50068">
    <property type="entry name" value="LDLRA_2"/>
    <property type="match status" value="4"/>
</dbReference>
<dbReference type="InterPro" id="IPR002172">
    <property type="entry name" value="LDrepeatLR_classA_rpt"/>
</dbReference>
<name>A0A922LD18_DERFA</name>
<comment type="caution">
    <text evidence="12">Lacks conserved residue(s) required for the propagation of feature annotation.</text>
</comment>
<evidence type="ECO:0000256" key="7">
    <source>
        <dbReference type="ARBA" id="ARBA00022989"/>
    </source>
</evidence>
<evidence type="ECO:0000256" key="1">
    <source>
        <dbReference type="ARBA" id="ARBA00004167"/>
    </source>
</evidence>
<dbReference type="InterPro" id="IPR000033">
    <property type="entry name" value="LDLR_classB_rpt"/>
</dbReference>